<dbReference type="EMBL" id="CAEZWG010000123">
    <property type="protein sequence ID" value="CAB4654422.1"/>
    <property type="molecule type" value="Genomic_DNA"/>
</dbReference>
<name>A0A6J6KY71_9ZZZZ</name>
<dbReference type="InterPro" id="IPR052367">
    <property type="entry name" value="Thiosulfate_ST/Rhodanese-like"/>
</dbReference>
<dbReference type="Gene3D" id="3.40.250.10">
    <property type="entry name" value="Rhodanese-like domain"/>
    <property type="match status" value="1"/>
</dbReference>
<dbReference type="InterPro" id="IPR036873">
    <property type="entry name" value="Rhodanese-like_dom_sf"/>
</dbReference>
<dbReference type="Pfam" id="PF00581">
    <property type="entry name" value="Rhodanese"/>
    <property type="match status" value="1"/>
</dbReference>
<feature type="domain" description="Rhodanese" evidence="1">
    <location>
        <begin position="31"/>
        <end position="120"/>
    </location>
</feature>
<dbReference type="AlphaFoldDB" id="A0A6J6KY71"/>
<reference evidence="2" key="1">
    <citation type="submission" date="2020-05" db="EMBL/GenBank/DDBJ databases">
        <authorList>
            <person name="Chiriac C."/>
            <person name="Salcher M."/>
            <person name="Ghai R."/>
            <person name="Kavagutti S V."/>
        </authorList>
    </citation>
    <scope>NUCLEOTIDE SEQUENCE</scope>
</reference>
<protein>
    <submittedName>
        <fullName evidence="2">Unannotated protein</fullName>
    </submittedName>
</protein>
<evidence type="ECO:0000313" key="2">
    <source>
        <dbReference type="EMBL" id="CAB4654422.1"/>
    </source>
</evidence>
<dbReference type="PANTHER" id="PTHR45431:SF3">
    <property type="entry name" value="RHODANESE-LIKE DOMAIN-CONTAINING PROTEIN 15, CHLOROPLASTIC"/>
    <property type="match status" value="1"/>
</dbReference>
<proteinExistence type="predicted"/>
<organism evidence="2">
    <name type="scientific">freshwater metagenome</name>
    <dbReference type="NCBI Taxonomy" id="449393"/>
    <lineage>
        <taxon>unclassified sequences</taxon>
        <taxon>metagenomes</taxon>
        <taxon>ecological metagenomes</taxon>
    </lineage>
</organism>
<dbReference type="PROSITE" id="PS50206">
    <property type="entry name" value="RHODANESE_3"/>
    <property type="match status" value="1"/>
</dbReference>
<accession>A0A6J6KY71</accession>
<gene>
    <name evidence="2" type="ORF">UFOPK2234_00651</name>
</gene>
<dbReference type="PANTHER" id="PTHR45431">
    <property type="entry name" value="RHODANESE-LIKE DOMAIN-CONTAINING PROTEIN 15, CHLOROPLASTIC"/>
    <property type="match status" value="1"/>
</dbReference>
<evidence type="ECO:0000259" key="1">
    <source>
        <dbReference type="PROSITE" id="PS50206"/>
    </source>
</evidence>
<sequence length="120" mass="13142">MTMCFNCQLHIGKITLLMINLDAAQFAAEIVKSNVAVIDVRTPEEFSQGHIPEAINIDVMSEYFTADISTLDKNCNYAIYCRSGKRSVDAATIMDESGFETTNLLGGIISWVESGQPVTS</sequence>
<dbReference type="CDD" id="cd00158">
    <property type="entry name" value="RHOD"/>
    <property type="match status" value="1"/>
</dbReference>
<dbReference type="InterPro" id="IPR001763">
    <property type="entry name" value="Rhodanese-like_dom"/>
</dbReference>
<dbReference type="SMART" id="SM00450">
    <property type="entry name" value="RHOD"/>
    <property type="match status" value="1"/>
</dbReference>
<dbReference type="SUPFAM" id="SSF52821">
    <property type="entry name" value="Rhodanese/Cell cycle control phosphatase"/>
    <property type="match status" value="1"/>
</dbReference>